<proteinExistence type="predicted"/>
<dbReference type="Proteomes" id="UP000265515">
    <property type="component" value="Unassembled WGS sequence"/>
</dbReference>
<feature type="region of interest" description="Disordered" evidence="1">
    <location>
        <begin position="242"/>
        <end position="268"/>
    </location>
</feature>
<name>A0A388L6D1_CHABU</name>
<feature type="compositionally biased region" description="Basic and acidic residues" evidence="1">
    <location>
        <begin position="139"/>
        <end position="149"/>
    </location>
</feature>
<feature type="compositionally biased region" description="Gly residues" evidence="1">
    <location>
        <begin position="40"/>
        <end position="55"/>
    </location>
</feature>
<keyword evidence="3" id="KW-1185">Reference proteome</keyword>
<evidence type="ECO:0000256" key="1">
    <source>
        <dbReference type="SAM" id="MobiDB-lite"/>
    </source>
</evidence>
<feature type="compositionally biased region" description="Basic and acidic residues" evidence="1">
    <location>
        <begin position="57"/>
        <end position="67"/>
    </location>
</feature>
<protein>
    <submittedName>
        <fullName evidence="2">Uncharacterized protein</fullName>
    </submittedName>
</protein>
<organism evidence="2 3">
    <name type="scientific">Chara braunii</name>
    <name type="common">Braun's stonewort</name>
    <dbReference type="NCBI Taxonomy" id="69332"/>
    <lineage>
        <taxon>Eukaryota</taxon>
        <taxon>Viridiplantae</taxon>
        <taxon>Streptophyta</taxon>
        <taxon>Charophyceae</taxon>
        <taxon>Charales</taxon>
        <taxon>Characeae</taxon>
        <taxon>Chara</taxon>
    </lineage>
</organism>
<sequence length="404" mass="42560">MMERVLNNKIHAGMLGNHTIFPPNIADTGSSKGVQLPRRGAGGGESVGSEAGGDGGMDDHSSARDSDQNAGSGAQGGKRKNARHQTFEAITNVMDRHGQLMASTIDSSSKRQCSILTRQCDILEQEVAAVSPSAGGGSRAHDKKRDAPHNDAGGADRGGRQVKEAKKDRRDGAPFSGDQTDGDGWGRTSGTDDNDVFSTGAPGVQLPPLPSNVRAIAGGSSAQATTHDERIIHVEVNEDARVDEGQGAAVPERSAMQPVTLPQTPRQQRTVVATGGATPREVVPLPATPRVDVGAVAGAPQGATAEGRREEDVASATEVARTEKKRAGKDDEPLVNRVHKDKLVKDLAERARLWVDDKSLWTSGEGHKLYNIINETREHLVAVASGLPLANVPRSVAMPRSNIV</sequence>
<feature type="region of interest" description="Disordered" evidence="1">
    <location>
        <begin position="26"/>
        <end position="82"/>
    </location>
</feature>
<accession>A0A388L6D1</accession>
<comment type="caution">
    <text evidence="2">The sequence shown here is derived from an EMBL/GenBank/DDBJ whole genome shotgun (WGS) entry which is preliminary data.</text>
</comment>
<dbReference type="EMBL" id="BFEA01000279">
    <property type="protein sequence ID" value="GBG77859.1"/>
    <property type="molecule type" value="Genomic_DNA"/>
</dbReference>
<reference evidence="2 3" key="1">
    <citation type="journal article" date="2018" name="Cell">
        <title>The Chara Genome: Secondary Complexity and Implications for Plant Terrestrialization.</title>
        <authorList>
            <person name="Nishiyama T."/>
            <person name="Sakayama H."/>
            <person name="Vries J.D."/>
            <person name="Buschmann H."/>
            <person name="Saint-Marcoux D."/>
            <person name="Ullrich K.K."/>
            <person name="Haas F.B."/>
            <person name="Vanderstraeten L."/>
            <person name="Becker D."/>
            <person name="Lang D."/>
            <person name="Vosolsobe S."/>
            <person name="Rombauts S."/>
            <person name="Wilhelmsson P.K.I."/>
            <person name="Janitza P."/>
            <person name="Kern R."/>
            <person name="Heyl A."/>
            <person name="Rumpler F."/>
            <person name="Villalobos L.I.A.C."/>
            <person name="Clay J.M."/>
            <person name="Skokan R."/>
            <person name="Toyoda A."/>
            <person name="Suzuki Y."/>
            <person name="Kagoshima H."/>
            <person name="Schijlen E."/>
            <person name="Tajeshwar N."/>
            <person name="Catarino B."/>
            <person name="Hetherington A.J."/>
            <person name="Saltykova A."/>
            <person name="Bonnot C."/>
            <person name="Breuninger H."/>
            <person name="Symeonidi A."/>
            <person name="Radhakrishnan G.V."/>
            <person name="Van Nieuwerburgh F."/>
            <person name="Deforce D."/>
            <person name="Chang C."/>
            <person name="Karol K.G."/>
            <person name="Hedrich R."/>
            <person name="Ulvskov P."/>
            <person name="Glockner G."/>
            <person name="Delwiche C.F."/>
            <person name="Petrasek J."/>
            <person name="Van de Peer Y."/>
            <person name="Friml J."/>
            <person name="Beilby M."/>
            <person name="Dolan L."/>
            <person name="Kohara Y."/>
            <person name="Sugano S."/>
            <person name="Fujiyama A."/>
            <person name="Delaux P.-M."/>
            <person name="Quint M."/>
            <person name="TheiBen G."/>
            <person name="Hagemann M."/>
            <person name="Harholt J."/>
            <person name="Dunand C."/>
            <person name="Zachgo S."/>
            <person name="Langdale J."/>
            <person name="Maumus F."/>
            <person name="Straeten D.V.D."/>
            <person name="Gould S.B."/>
            <person name="Rensing S.A."/>
        </authorList>
    </citation>
    <scope>NUCLEOTIDE SEQUENCE [LARGE SCALE GENOMIC DNA]</scope>
    <source>
        <strain evidence="2 3">S276</strain>
    </source>
</reference>
<evidence type="ECO:0000313" key="2">
    <source>
        <dbReference type="EMBL" id="GBG77859.1"/>
    </source>
</evidence>
<feature type="region of interest" description="Disordered" evidence="1">
    <location>
        <begin position="130"/>
        <end position="228"/>
    </location>
</feature>
<gene>
    <name evidence="2" type="ORF">CBR_g25790</name>
</gene>
<dbReference type="Gramene" id="GBG77859">
    <property type="protein sequence ID" value="GBG77859"/>
    <property type="gene ID" value="CBR_g25790"/>
</dbReference>
<evidence type="ECO:0000313" key="3">
    <source>
        <dbReference type="Proteomes" id="UP000265515"/>
    </source>
</evidence>
<dbReference type="AlphaFoldDB" id="A0A388L6D1"/>
<feature type="compositionally biased region" description="Basic and acidic residues" evidence="1">
    <location>
        <begin position="157"/>
        <end position="172"/>
    </location>
</feature>